<dbReference type="Pfam" id="PF22620">
    <property type="entry name" value="OYE-like_second_a-b"/>
    <property type="match status" value="1"/>
</dbReference>
<accession>A0ABU5EGQ9</accession>
<keyword evidence="5" id="KW-0288">FMN</keyword>
<dbReference type="Gene3D" id="3.20.20.70">
    <property type="entry name" value="Aldolase class I"/>
    <property type="match status" value="1"/>
</dbReference>
<feature type="domain" description="NADH:flavin oxidoreductase/NADH oxidase N-terminal" evidence="10">
    <location>
        <begin position="10"/>
        <end position="339"/>
    </location>
</feature>
<evidence type="ECO:0000256" key="7">
    <source>
        <dbReference type="ARBA" id="ARBA00023002"/>
    </source>
</evidence>
<dbReference type="InterPro" id="IPR013785">
    <property type="entry name" value="Aldolase_TIM"/>
</dbReference>
<comment type="similarity">
    <text evidence="3">In the N-terminal section; belongs to the NADH:flavin oxidoreductase/NADH oxidase family.</text>
</comment>
<dbReference type="Pfam" id="PF07992">
    <property type="entry name" value="Pyr_redox_2"/>
    <property type="match status" value="1"/>
</dbReference>
<gene>
    <name evidence="13" type="ORF">SMD27_22435</name>
</gene>
<feature type="domain" description="FAD/NAD(P)-binding" evidence="11">
    <location>
        <begin position="390"/>
        <end position="490"/>
    </location>
</feature>
<dbReference type="Proteomes" id="UP001279642">
    <property type="component" value="Unassembled WGS sequence"/>
</dbReference>
<dbReference type="CDD" id="cd02929">
    <property type="entry name" value="TMADH_HD_FMN"/>
    <property type="match status" value="1"/>
</dbReference>
<dbReference type="InterPro" id="IPR036188">
    <property type="entry name" value="FAD/NAD-bd_sf"/>
</dbReference>
<evidence type="ECO:0000256" key="6">
    <source>
        <dbReference type="ARBA" id="ARBA00022723"/>
    </source>
</evidence>
<dbReference type="Pfam" id="PF00724">
    <property type="entry name" value="Oxidored_FMN"/>
    <property type="match status" value="1"/>
</dbReference>
<keyword evidence="14" id="KW-1185">Reference proteome</keyword>
<dbReference type="InterPro" id="IPR051793">
    <property type="entry name" value="NADH:flavin_oxidoreductase"/>
</dbReference>
<keyword evidence="7" id="KW-0560">Oxidoreductase</keyword>
<evidence type="ECO:0000259" key="12">
    <source>
        <dbReference type="Pfam" id="PF22620"/>
    </source>
</evidence>
<sequence length="691" mass="76825">MTRESRYDILFEPVKIGPVTAKNRFYQVPHCNGLGYRDPSAVARMRGIKGEGGWAVICTEQVEIHHTSEITPFIELRLWDDRDMPALTKMAEAIHEHDALAGIELAYNGMNGANFYTREVPLGPSHLPIATFTYDPLQARAMDHQDIRNLRRWHKNAAIRAKKCGFDIIYVYAAHGFSILQHFLSRQFNHRTDEYGGSLENRMRLLREITEDTKEAVGDTSAVAIRIAMDELIGTEGIHKAEVMEVIERMAEVPDLWDLTLSDWSNDSRTSRFTEEAAEEPFVIGVKKLTSKPIVGVGRFTSPDLMVRQIKSGILDLIGAARPSIADPFIPKKIEEGRIEDIRECIGCNICVSGDLTMSPSRCTQNPAMGEEWRKGWHPEYIRPKDSDSRILIVGAGPAGLEAARALGVRGYEVALAEATRELGGRVARESKLPGLSAWGRVRDYRAYQLQKMTNVEIFYDSALDAAQILEFGYDHVAIATGASWRRDGIAHAHLKPMPIAEGVEVLTPDDLMAGKRPMAREVTVFDDDHYYMGSVLAELLAKDNYKVTFVTASVEVSNWSRNTMEQHKIQARLIELGVEIITNQAVAAVAPGEITLRCSYTGRETSRAGGALVLVTARLPHDQLYLDLTARQSDWADAGLKSVKGIGDAWAPGTIAIAVYAGRRFAEELDTPDIGDALPFRREIAELLQG</sequence>
<organism evidence="13 14">
    <name type="scientific">Dongia soli</name>
    <dbReference type="NCBI Taxonomy" id="600628"/>
    <lineage>
        <taxon>Bacteria</taxon>
        <taxon>Pseudomonadati</taxon>
        <taxon>Pseudomonadota</taxon>
        <taxon>Alphaproteobacteria</taxon>
        <taxon>Rhodospirillales</taxon>
        <taxon>Dongiaceae</taxon>
        <taxon>Dongia</taxon>
    </lineage>
</organism>
<evidence type="ECO:0000259" key="11">
    <source>
        <dbReference type="Pfam" id="PF07992"/>
    </source>
</evidence>
<dbReference type="PANTHER" id="PTHR42917:SF2">
    <property type="entry name" value="2,4-DIENOYL-COA REDUCTASE [(2E)-ENOYL-COA-PRODUCING]"/>
    <property type="match status" value="1"/>
</dbReference>
<dbReference type="Gene3D" id="3.50.50.60">
    <property type="entry name" value="FAD/NAD(P)-binding domain"/>
    <property type="match status" value="1"/>
</dbReference>
<dbReference type="InterPro" id="IPR023753">
    <property type="entry name" value="FAD/NAD-binding_dom"/>
</dbReference>
<protein>
    <submittedName>
        <fullName evidence="13">FAD-dependent oxidoreductase</fullName>
    </submittedName>
</protein>
<keyword evidence="6" id="KW-0479">Metal-binding</keyword>
<keyword evidence="9" id="KW-0411">Iron-sulfur</keyword>
<dbReference type="EMBL" id="JAXCLW010000011">
    <property type="protein sequence ID" value="MDY0885614.1"/>
    <property type="molecule type" value="Genomic_DNA"/>
</dbReference>
<dbReference type="Gene3D" id="3.40.50.720">
    <property type="entry name" value="NAD(P)-binding Rossmann-like Domain"/>
    <property type="match status" value="1"/>
</dbReference>
<name>A0ABU5EGQ9_9PROT</name>
<proteinExistence type="inferred from homology"/>
<keyword evidence="8" id="KW-0408">Iron</keyword>
<dbReference type="RefSeq" id="WP_320510685.1">
    <property type="nucleotide sequence ID" value="NZ_JAXCLW010000011.1"/>
</dbReference>
<evidence type="ECO:0000256" key="3">
    <source>
        <dbReference type="ARBA" id="ARBA00011048"/>
    </source>
</evidence>
<dbReference type="PANTHER" id="PTHR42917">
    <property type="entry name" value="2,4-DIENOYL-COA REDUCTASE"/>
    <property type="match status" value="1"/>
</dbReference>
<keyword evidence="4" id="KW-0285">Flavoprotein</keyword>
<evidence type="ECO:0000256" key="5">
    <source>
        <dbReference type="ARBA" id="ARBA00022643"/>
    </source>
</evidence>
<evidence type="ECO:0000259" key="10">
    <source>
        <dbReference type="Pfam" id="PF00724"/>
    </source>
</evidence>
<evidence type="ECO:0000313" key="13">
    <source>
        <dbReference type="EMBL" id="MDY0885614.1"/>
    </source>
</evidence>
<evidence type="ECO:0000313" key="14">
    <source>
        <dbReference type="Proteomes" id="UP001279642"/>
    </source>
</evidence>
<evidence type="ECO:0000256" key="2">
    <source>
        <dbReference type="ARBA" id="ARBA00001966"/>
    </source>
</evidence>
<evidence type="ECO:0000256" key="4">
    <source>
        <dbReference type="ARBA" id="ARBA00022630"/>
    </source>
</evidence>
<evidence type="ECO:0000256" key="1">
    <source>
        <dbReference type="ARBA" id="ARBA00001917"/>
    </source>
</evidence>
<comment type="caution">
    <text evidence="13">The sequence shown here is derived from an EMBL/GenBank/DDBJ whole genome shotgun (WGS) entry which is preliminary data.</text>
</comment>
<dbReference type="InterPro" id="IPR001155">
    <property type="entry name" value="OxRdtase_FMN_N"/>
</dbReference>
<dbReference type="SUPFAM" id="SSF51395">
    <property type="entry name" value="FMN-linked oxidoreductases"/>
    <property type="match status" value="1"/>
</dbReference>
<evidence type="ECO:0000256" key="9">
    <source>
        <dbReference type="ARBA" id="ARBA00023014"/>
    </source>
</evidence>
<feature type="domain" description="TMADH/DMDH/HD second alpha/beta" evidence="12">
    <location>
        <begin position="507"/>
        <end position="599"/>
    </location>
</feature>
<evidence type="ECO:0000256" key="8">
    <source>
        <dbReference type="ARBA" id="ARBA00023004"/>
    </source>
</evidence>
<comment type="cofactor">
    <cofactor evidence="2">
        <name>[4Fe-4S] cluster</name>
        <dbReference type="ChEBI" id="CHEBI:49883"/>
    </cofactor>
</comment>
<dbReference type="InterPro" id="IPR037348">
    <property type="entry name" value="TMADH/DMDH_FMN-bd"/>
</dbReference>
<dbReference type="InterPro" id="IPR054428">
    <property type="entry name" value="TMADH/DMDH/HD_second_a-b"/>
</dbReference>
<reference evidence="13 14" key="1">
    <citation type="journal article" date="2016" name="Antonie Van Leeuwenhoek">
        <title>Dongia soli sp. nov., isolated from soil from Dokdo, Korea.</title>
        <authorList>
            <person name="Kim D.U."/>
            <person name="Lee H."/>
            <person name="Kim H."/>
            <person name="Kim S.G."/>
            <person name="Ka J.O."/>
        </authorList>
    </citation>
    <scope>NUCLEOTIDE SEQUENCE [LARGE SCALE GENOMIC DNA]</scope>
    <source>
        <strain evidence="13 14">D78</strain>
    </source>
</reference>
<dbReference type="SUPFAM" id="SSF51905">
    <property type="entry name" value="FAD/NAD(P)-binding domain"/>
    <property type="match status" value="1"/>
</dbReference>
<dbReference type="SUPFAM" id="SSF51971">
    <property type="entry name" value="Nucleotide-binding domain"/>
    <property type="match status" value="1"/>
</dbReference>
<comment type="cofactor">
    <cofactor evidence="1">
        <name>FMN</name>
        <dbReference type="ChEBI" id="CHEBI:58210"/>
    </cofactor>
</comment>